<comment type="caution">
    <text evidence="1">The sequence shown here is derived from an EMBL/GenBank/DDBJ whole genome shotgun (WGS) entry which is preliminary data.</text>
</comment>
<name>A0A0E2D0E2_LEPIR</name>
<dbReference type="EMBL" id="AHNR02000067">
    <property type="protein sequence ID" value="EKR53332.1"/>
    <property type="molecule type" value="Genomic_DNA"/>
</dbReference>
<sequence>MFQSYRNSKFRNHPLLFSKTYITIALNSNYNLSDKKLFNIDLQKIPKFIP</sequence>
<dbReference type="Proteomes" id="UP000001340">
    <property type="component" value="Unassembled WGS sequence"/>
</dbReference>
<evidence type="ECO:0000313" key="1">
    <source>
        <dbReference type="EMBL" id="EKR53332.1"/>
    </source>
</evidence>
<organism evidence="1 2">
    <name type="scientific">Leptospira interrogans str. UI 12758</name>
    <dbReference type="NCBI Taxonomy" id="1049938"/>
    <lineage>
        <taxon>Bacteria</taxon>
        <taxon>Pseudomonadati</taxon>
        <taxon>Spirochaetota</taxon>
        <taxon>Spirochaetia</taxon>
        <taxon>Leptospirales</taxon>
        <taxon>Leptospiraceae</taxon>
        <taxon>Leptospira</taxon>
    </lineage>
</organism>
<gene>
    <name evidence="1" type="ORF">LEP1GSC105_1202</name>
</gene>
<accession>A0A0E2D0E2</accession>
<evidence type="ECO:0000313" key="2">
    <source>
        <dbReference type="Proteomes" id="UP000001340"/>
    </source>
</evidence>
<dbReference type="AlphaFoldDB" id="A0A0E2D0E2"/>
<protein>
    <submittedName>
        <fullName evidence="1">Uncharacterized protein</fullName>
    </submittedName>
</protein>
<proteinExistence type="predicted"/>
<reference evidence="1 2" key="1">
    <citation type="submission" date="2012-10" db="EMBL/GenBank/DDBJ databases">
        <authorList>
            <person name="Harkins D.M."/>
            <person name="Durkin A.S."/>
            <person name="Brinkac L.M."/>
            <person name="Haft D.H."/>
            <person name="Selengut J.D."/>
            <person name="Sanka R."/>
            <person name="DePew J."/>
            <person name="Purushe J."/>
            <person name="Chanthongthip A."/>
            <person name="Lattana O."/>
            <person name="Phetsouvanh R."/>
            <person name="Newton P.N."/>
            <person name="Vinetz J.M."/>
            <person name="Sutton G.G."/>
            <person name="Nierman W.C."/>
            <person name="Fouts D.E."/>
        </authorList>
    </citation>
    <scope>NUCLEOTIDE SEQUENCE [LARGE SCALE GENOMIC DNA]</scope>
    <source>
        <strain evidence="1 2">UI 12758</strain>
    </source>
</reference>